<evidence type="ECO:0000313" key="2">
    <source>
        <dbReference type="EMBL" id="MBB3331411.1"/>
    </source>
</evidence>
<gene>
    <name evidence="2" type="ORF">BDK63_002294</name>
</gene>
<reference evidence="2 3" key="1">
    <citation type="submission" date="2020-08" db="EMBL/GenBank/DDBJ databases">
        <title>Genomic Encyclopedia of Archaeal and Bacterial Type Strains, Phase II (KMG-II): from individual species to whole genera.</title>
        <authorList>
            <person name="Goeker M."/>
        </authorList>
    </citation>
    <scope>NUCLEOTIDE SEQUENCE [LARGE SCALE GENOMIC DNA]</scope>
    <source>
        <strain evidence="2 3">5AG</strain>
    </source>
</reference>
<protein>
    <submittedName>
        <fullName evidence="2">Uncharacterized protein</fullName>
    </submittedName>
</protein>
<name>A0A7W5K3S0_9GAMM</name>
<dbReference type="RefSeq" id="WP_183332023.1">
    <property type="nucleotide sequence ID" value="NZ_JACHZF010000015.1"/>
</dbReference>
<keyword evidence="3" id="KW-1185">Reference proteome</keyword>
<proteinExistence type="predicted"/>
<comment type="caution">
    <text evidence="2">The sequence shown here is derived from an EMBL/GenBank/DDBJ whole genome shotgun (WGS) entry which is preliminary data.</text>
</comment>
<feature type="region of interest" description="Disordered" evidence="1">
    <location>
        <begin position="1"/>
        <end position="39"/>
    </location>
</feature>
<evidence type="ECO:0000256" key="1">
    <source>
        <dbReference type="SAM" id="MobiDB-lite"/>
    </source>
</evidence>
<organism evidence="2 3">
    <name type="scientific">Halomonas campaniensis</name>
    <dbReference type="NCBI Taxonomy" id="213554"/>
    <lineage>
        <taxon>Bacteria</taxon>
        <taxon>Pseudomonadati</taxon>
        <taxon>Pseudomonadota</taxon>
        <taxon>Gammaproteobacteria</taxon>
        <taxon>Oceanospirillales</taxon>
        <taxon>Halomonadaceae</taxon>
        <taxon>Halomonas</taxon>
    </lineage>
</organism>
<feature type="compositionally biased region" description="Basic and acidic residues" evidence="1">
    <location>
        <begin position="27"/>
        <end position="39"/>
    </location>
</feature>
<sequence>MGDATESCTPQESEGRRRTATSSARSAPDRGVHDTLHEAPRPVVVYTSPEAVAALQFDEPDKGQVIGSDLLAPLVVRGYWFNLDGESDSGNLGYLDVNIPADNPDWKAFGEDLSLPVLRLPGDPRAGLLTGRHLQSLLDGFLERKEATQALPILVELDELEVDEEGGLNVEGTLLPELPILGDRGLAFTLRGNDFRLEQPIDTGDLRLPPPFELTDSSLVLFASTADGWGGEGKIEFALAPYGEGELEVMASSRELGFGGHFDFDSRLFETARVALAYEEGALTGTGTLALGEGKLRGVQAASLELTVDGESVSGEGEITPSLAALEAGELAFSVSRDEGAMLSVGVTLGDAIPRVEGGELTGTIAPREEGEGYALAIAGEINADLPGFDAGLTASLDDGLFDVEGRGAYSRGLIAGELTFGATNREVDEETGERLEAPGERITLFGAGEATIALTPWLEGRAGLAVLPQGEVELTGGIGIPDSVTLFEADPWERNLMTVRLDIPIVGFTVARQRVGIFATVGGGLDLRASVGPGTLDELDIEVTYNPDREDETRVVGEALLAVPASAGLRLFLRGGLGAGIPVVSATLGLEAGGELGLEARAEAGVALDWQPGQGLELEARVALQGQPVFRFDLAGFAQVEADLLVRTLDLYDERWELAAAEAGGGMRFGVGFPIRYVQGEPFSMDWGDIEFQVPRVQPVALVRDLLDRVV</sequence>
<feature type="compositionally biased region" description="Polar residues" evidence="1">
    <location>
        <begin position="1"/>
        <end position="12"/>
    </location>
</feature>
<evidence type="ECO:0000313" key="3">
    <source>
        <dbReference type="Proteomes" id="UP000553442"/>
    </source>
</evidence>
<dbReference type="AlphaFoldDB" id="A0A7W5K3S0"/>
<dbReference type="Proteomes" id="UP000553442">
    <property type="component" value="Unassembled WGS sequence"/>
</dbReference>
<dbReference type="EMBL" id="JACHZF010000015">
    <property type="protein sequence ID" value="MBB3331411.1"/>
    <property type="molecule type" value="Genomic_DNA"/>
</dbReference>
<accession>A0A7W5K3S0</accession>